<sequence>MTLKSNSGAVDTCQNGYSIQSPVHQNSDLVFQFRSHRLISPPTDRDGNEKLTTGAAAECVQSVVAAVYASSIAACEPPSAAEEEEIATEKEENVTDAVDGIAVVE</sequence>
<evidence type="ECO:0000313" key="2">
    <source>
        <dbReference type="EMBL" id="JAU04203.1"/>
    </source>
</evidence>
<name>A0A1J3C8F5_NOCCA</name>
<feature type="region of interest" description="Disordered" evidence="1">
    <location>
        <begin position="80"/>
        <end position="105"/>
    </location>
</feature>
<organism evidence="2">
    <name type="scientific">Noccaea caerulescens</name>
    <name type="common">Alpine penny-cress</name>
    <name type="synonym">Thlaspi caerulescens</name>
    <dbReference type="NCBI Taxonomy" id="107243"/>
    <lineage>
        <taxon>Eukaryota</taxon>
        <taxon>Viridiplantae</taxon>
        <taxon>Streptophyta</taxon>
        <taxon>Embryophyta</taxon>
        <taxon>Tracheophyta</taxon>
        <taxon>Spermatophyta</taxon>
        <taxon>Magnoliopsida</taxon>
        <taxon>eudicotyledons</taxon>
        <taxon>Gunneridae</taxon>
        <taxon>Pentapetalae</taxon>
        <taxon>rosids</taxon>
        <taxon>malvids</taxon>
        <taxon>Brassicales</taxon>
        <taxon>Brassicaceae</taxon>
        <taxon>Coluteocarpeae</taxon>
        <taxon>Noccaea</taxon>
    </lineage>
</organism>
<protein>
    <submittedName>
        <fullName evidence="2">Uncharacterized protein</fullName>
    </submittedName>
</protein>
<gene>
    <name evidence="2" type="ORF">GA_TR20256_c0_g1_i1_g.67599</name>
</gene>
<proteinExistence type="predicted"/>
<reference evidence="2" key="1">
    <citation type="submission" date="2016-07" db="EMBL/GenBank/DDBJ databases">
        <title>De novo transcriptome assembly of four accessions of the metal hyperaccumulator plant Noccaea caerulescens.</title>
        <authorList>
            <person name="Blande D."/>
            <person name="Halimaa P."/>
            <person name="Tervahauta A.I."/>
            <person name="Aarts M.G."/>
            <person name="Karenlampi S.O."/>
        </authorList>
    </citation>
    <scope>NUCLEOTIDE SEQUENCE</scope>
</reference>
<dbReference type="AlphaFoldDB" id="A0A1J3C8F5"/>
<dbReference type="EMBL" id="GEVI01028117">
    <property type="protein sequence ID" value="JAU04203.1"/>
    <property type="molecule type" value="Transcribed_RNA"/>
</dbReference>
<accession>A0A1J3C8F5</accession>
<evidence type="ECO:0000256" key="1">
    <source>
        <dbReference type="SAM" id="MobiDB-lite"/>
    </source>
</evidence>